<dbReference type="KEGG" id="stri:C7M71_013100"/>
<name>A0A345SWY6_9ACTN</name>
<evidence type="ECO:0008006" key="3">
    <source>
        <dbReference type="Google" id="ProtNLM"/>
    </source>
</evidence>
<reference evidence="2" key="1">
    <citation type="submission" date="2018-07" db="EMBL/GenBank/DDBJ databases">
        <title>Streptacidiphilus bronchialis DSM 106435 chromosome.</title>
        <authorList>
            <person name="Batra D."/>
            <person name="Gulvik C.A."/>
        </authorList>
    </citation>
    <scope>NUCLEOTIDE SEQUENCE [LARGE SCALE GENOMIC DNA]</scope>
    <source>
        <strain evidence="2">DSM 106435</strain>
    </source>
</reference>
<gene>
    <name evidence="1" type="ORF">C7M71_013100</name>
</gene>
<organism evidence="1 2">
    <name type="scientific">Peterkaempfera bronchialis</name>
    <dbReference type="NCBI Taxonomy" id="2126346"/>
    <lineage>
        <taxon>Bacteria</taxon>
        <taxon>Bacillati</taxon>
        <taxon>Actinomycetota</taxon>
        <taxon>Actinomycetes</taxon>
        <taxon>Kitasatosporales</taxon>
        <taxon>Streptomycetaceae</taxon>
        <taxon>Peterkaempfera</taxon>
    </lineage>
</organism>
<dbReference type="EMBL" id="CP031264">
    <property type="protein sequence ID" value="AXI78241.1"/>
    <property type="molecule type" value="Genomic_DNA"/>
</dbReference>
<accession>A0A345SWY6</accession>
<sequence length="381" mass="41761">MTTGQRLLDTIRLLEGDLRVQVVFTMAPDVFSNGVPEFLAGLRGVVVPWEQAVETRFDLALAAGYEGIHQLHAPVVVLPHGAGYNKVVVDGHRPRAAQDSGAYGLSRQWLIRDSAVVPAAIALSHREELVRLGHACPEATSVASVVGDFRYDRIRASMPLRAVYRVALGAKTSQRLVVVTSTWGPKSLLARNSELLERLVAELPRDEYRVALLLHPNAWNAHGEWQIRAWLARLRRAGLALVTQHADWCGVLVAADHIIGDHGSMTLYGTVAGASVLLATYPDTGVDPGSPMAELGSLAPRLNLDRPLARQLAGNSRTQRHDDFARVAARISSEPGRFARNMRTLMYRKLRLRAPRQHFPEVEPADPPVLVQAQIEESAAS</sequence>
<proteinExistence type="predicted"/>
<evidence type="ECO:0000313" key="1">
    <source>
        <dbReference type="EMBL" id="AXI78241.1"/>
    </source>
</evidence>
<dbReference type="OrthoDB" id="3661391at2"/>
<evidence type="ECO:0000313" key="2">
    <source>
        <dbReference type="Proteomes" id="UP000249340"/>
    </source>
</evidence>
<keyword evidence="2" id="KW-1185">Reference proteome</keyword>
<protein>
    <recommendedName>
        <fullName evidence="3">CDP-glycerol:poly(Glycerophosphate) glycerophosphotransferase</fullName>
    </recommendedName>
</protein>
<dbReference type="Proteomes" id="UP000249340">
    <property type="component" value="Chromosome"/>
</dbReference>
<dbReference type="AlphaFoldDB" id="A0A345SWY6"/>